<evidence type="ECO:0008006" key="3">
    <source>
        <dbReference type="Google" id="ProtNLM"/>
    </source>
</evidence>
<keyword evidence="2" id="KW-1185">Reference proteome</keyword>
<comment type="caution">
    <text evidence="1">The sequence shown here is derived from an EMBL/GenBank/DDBJ whole genome shotgun (WGS) entry which is preliminary data.</text>
</comment>
<evidence type="ECO:0000313" key="2">
    <source>
        <dbReference type="Proteomes" id="UP001482154"/>
    </source>
</evidence>
<name>A0ABV1IR74_9FIRM</name>
<reference evidence="1 2" key="1">
    <citation type="submission" date="2024-04" db="EMBL/GenBank/DDBJ databases">
        <title>Human intestinal bacterial collection.</title>
        <authorList>
            <person name="Pauvert C."/>
            <person name="Hitch T.C.A."/>
            <person name="Clavel T."/>
        </authorList>
    </citation>
    <scope>NUCLEOTIDE SEQUENCE [LARGE SCALE GENOMIC DNA]</scope>
    <source>
        <strain evidence="1 2">CLA-AA-H249</strain>
    </source>
</reference>
<accession>A0ABV1IR74</accession>
<gene>
    <name evidence="1" type="ORF">AAAU51_00645</name>
</gene>
<evidence type="ECO:0000313" key="1">
    <source>
        <dbReference type="EMBL" id="MEQ2709696.1"/>
    </source>
</evidence>
<sequence length="42" mass="4673">MSYIAEKFKELGVVPIVVLENTKDALPLAKALMEAGWLKEIL</sequence>
<proteinExistence type="predicted"/>
<dbReference type="RefSeq" id="WP_349110017.1">
    <property type="nucleotide sequence ID" value="NZ_JBBNIN010000001.1"/>
</dbReference>
<organism evidence="1 2">
    <name type="scientific">Anaerostipes amylophilus</name>
    <dbReference type="NCBI Taxonomy" id="2981779"/>
    <lineage>
        <taxon>Bacteria</taxon>
        <taxon>Bacillati</taxon>
        <taxon>Bacillota</taxon>
        <taxon>Clostridia</taxon>
        <taxon>Lachnospirales</taxon>
        <taxon>Lachnospiraceae</taxon>
        <taxon>Anaerostipes</taxon>
    </lineage>
</organism>
<dbReference type="EMBL" id="JBBNIN010000001">
    <property type="protein sequence ID" value="MEQ2709696.1"/>
    <property type="molecule type" value="Genomic_DNA"/>
</dbReference>
<dbReference type="Proteomes" id="UP001482154">
    <property type="component" value="Unassembled WGS sequence"/>
</dbReference>
<protein>
    <recommendedName>
        <fullName evidence="3">2-dehydro-3-deoxy-phosphogluconate aldolase</fullName>
    </recommendedName>
</protein>